<name>A0A0D3J5I7_EMIH1</name>
<evidence type="ECO:0000313" key="7">
    <source>
        <dbReference type="Proteomes" id="UP000013827"/>
    </source>
</evidence>
<sequence>MYALLSLPAIVGTSADVGRPIVWSIAGSDSGGGAGVQADLLTCHSLGAHGCTVVTALTAQNSVGVRHVELASGDSVRATLHALAADLPPRAIKIGMLGGEASVLEVGAFLAAAEAATEEAGGAEGAAAGAYAARPFAASPSVVCDPVLVSSSGARLLSEEGLAALRSSVLPRCRLLTPNLAEAEALLERRITTAAEAEAAAVELRRRAGCGAVLLKGGHAAYFAAQGEGAAGGGRSPPPAMDVLVDGGAPPVWRERSPQRRAARRLDAGGRARSLPNRLSCARVGATEAAGGGCHGTGCVLSTAIAAMLAHGHPLVDSVVLAKAYVTQGMASAAAVGAGPAPVAHTGWPSSPSSMPVLSRSAAAAAAPPRFARCDGDAARGLYPVLDSKESVAAAVAAGARDVQLRIKGAGAARVASEVRGAQAACAAAGARLWVNDYGRIAVSEGAYGVHLGREGALAEAAPRASPKALTRGVAARRRRQEDLAALTDSEAGMEELRALSDAGVRLGVSTHTFAELAAALAVGPSYVALGPVFATTSKRVVAAAAGPAAAGPAAAGPAVAAGEAPSREVEPKGLAGVAHWRALLPGDVPLVAIGGISLDAAPSVLGAGAQGLAVIGALTGAPDLGAADGQMELGVRDGRAVISLQHDGVVIVPLPRDHGNEEELRRDLQRVSSAALGYDQPVEIKPMTDGADPNPVRGDSGEAAVEMSDGEVLMTADTTRLSRYNDEVAAAYRTTVAFEEMMRNRAPGRAPQRPTLILATDTSTEVLAALKRLVNGYSVSPAKLIMDDDDDQSVDMDELVFRPNPVERLELSHSDDEE</sequence>
<dbReference type="Gene3D" id="3.20.20.70">
    <property type="entry name" value="Aldolase class I"/>
    <property type="match status" value="1"/>
</dbReference>
<feature type="domain" description="Pyridoxamine kinase/Phosphomethylpyrimidine kinase" evidence="5">
    <location>
        <begin position="140"/>
        <end position="220"/>
    </location>
</feature>
<dbReference type="GO" id="GO:0008902">
    <property type="term" value="F:hydroxymethylpyrimidine kinase activity"/>
    <property type="evidence" value="ECO:0007669"/>
    <property type="project" value="TreeGrafter"/>
</dbReference>
<evidence type="ECO:0000256" key="3">
    <source>
        <dbReference type="SAM" id="MobiDB-lite"/>
    </source>
</evidence>
<dbReference type="Gene3D" id="3.40.1190.20">
    <property type="match status" value="1"/>
</dbReference>
<dbReference type="CDD" id="cd00564">
    <property type="entry name" value="TMP_TenI"/>
    <property type="match status" value="1"/>
</dbReference>
<dbReference type="Proteomes" id="UP000013827">
    <property type="component" value="Unassembled WGS sequence"/>
</dbReference>
<dbReference type="KEGG" id="ehx:EMIHUDRAFT_102278"/>
<evidence type="ECO:0000256" key="2">
    <source>
        <dbReference type="ARBA" id="ARBA00023268"/>
    </source>
</evidence>
<keyword evidence="2" id="KW-0511">Multifunctional enzyme</keyword>
<evidence type="ECO:0000259" key="5">
    <source>
        <dbReference type="Pfam" id="PF08543"/>
    </source>
</evidence>
<evidence type="ECO:0000313" key="6">
    <source>
        <dbReference type="EnsemblProtists" id="EOD18772"/>
    </source>
</evidence>
<feature type="domain" description="Thiamine phosphate synthase/TenI" evidence="4">
    <location>
        <begin position="568"/>
        <end position="619"/>
    </location>
</feature>
<dbReference type="SUPFAM" id="SSF51391">
    <property type="entry name" value="Thiamin phosphate synthase"/>
    <property type="match status" value="2"/>
</dbReference>
<dbReference type="Pfam" id="PF02581">
    <property type="entry name" value="TMP-TENI"/>
    <property type="match status" value="3"/>
</dbReference>
<organism evidence="6 7">
    <name type="scientific">Emiliania huxleyi (strain CCMP1516)</name>
    <dbReference type="NCBI Taxonomy" id="280463"/>
    <lineage>
        <taxon>Eukaryota</taxon>
        <taxon>Haptista</taxon>
        <taxon>Haptophyta</taxon>
        <taxon>Prymnesiophyceae</taxon>
        <taxon>Isochrysidales</taxon>
        <taxon>Noelaerhabdaceae</taxon>
        <taxon>Emiliania</taxon>
    </lineage>
</organism>
<feature type="domain" description="Thiamine phosphate synthase/TenI" evidence="4">
    <location>
        <begin position="489"/>
        <end position="550"/>
    </location>
</feature>
<dbReference type="AlphaFoldDB" id="A0A0D3J5I7"/>
<reference evidence="6" key="2">
    <citation type="submission" date="2024-10" db="UniProtKB">
        <authorList>
            <consortium name="EnsemblProtists"/>
        </authorList>
    </citation>
    <scope>IDENTIFICATION</scope>
</reference>
<dbReference type="PANTHER" id="PTHR20858">
    <property type="entry name" value="PHOSPHOMETHYLPYRIMIDINE KINASE"/>
    <property type="match status" value="1"/>
</dbReference>
<dbReference type="PaxDb" id="2903-EOD18772"/>
<feature type="domain" description="Pyridoxamine kinase/Phosphomethylpyrimidine kinase" evidence="5">
    <location>
        <begin position="29"/>
        <end position="110"/>
    </location>
</feature>
<feature type="region of interest" description="Disordered" evidence="3">
    <location>
        <begin position="249"/>
        <end position="269"/>
    </location>
</feature>
<dbReference type="InterPro" id="IPR004399">
    <property type="entry name" value="HMP/HMP-P_kinase_dom"/>
</dbReference>
<dbReference type="InterPro" id="IPR022998">
    <property type="entry name" value="ThiamineP_synth_TenI"/>
</dbReference>
<dbReference type="GO" id="GO:0005829">
    <property type="term" value="C:cytosol"/>
    <property type="evidence" value="ECO:0007669"/>
    <property type="project" value="TreeGrafter"/>
</dbReference>
<keyword evidence="7" id="KW-1185">Reference proteome</keyword>
<dbReference type="eggNOG" id="KOG2598">
    <property type="taxonomic scope" value="Eukaryota"/>
</dbReference>
<dbReference type="InterPro" id="IPR013749">
    <property type="entry name" value="PM/HMP-P_kinase-1"/>
</dbReference>
<evidence type="ECO:0000259" key="4">
    <source>
        <dbReference type="Pfam" id="PF02581"/>
    </source>
</evidence>
<proteinExistence type="predicted"/>
<dbReference type="HOGENOM" id="CLU_018272_7_1_1"/>
<dbReference type="RefSeq" id="XP_005771201.1">
    <property type="nucleotide sequence ID" value="XM_005771144.1"/>
</dbReference>
<feature type="domain" description="Thiamine phosphate synthase/TenI" evidence="4">
    <location>
        <begin position="388"/>
        <end position="481"/>
    </location>
</feature>
<dbReference type="OMA" id="YNIGSER"/>
<dbReference type="GO" id="GO:0009228">
    <property type="term" value="P:thiamine biosynthetic process"/>
    <property type="evidence" value="ECO:0007669"/>
    <property type="project" value="UniProtKB-KW"/>
</dbReference>
<dbReference type="GeneID" id="17264303"/>
<evidence type="ECO:0000256" key="1">
    <source>
        <dbReference type="ARBA" id="ARBA00001946"/>
    </source>
</evidence>
<feature type="compositionally biased region" description="Basic and acidic residues" evidence="3">
    <location>
        <begin position="253"/>
        <end position="269"/>
    </location>
</feature>
<protein>
    <recommendedName>
        <fullName evidence="8">Thiamine-phosphate pyrophosphorylase</fullName>
    </recommendedName>
</protein>
<dbReference type="STRING" id="2903.R1C913"/>
<dbReference type="GO" id="GO:0008972">
    <property type="term" value="F:phosphomethylpyrimidine kinase activity"/>
    <property type="evidence" value="ECO:0007669"/>
    <property type="project" value="InterPro"/>
</dbReference>
<evidence type="ECO:0008006" key="8">
    <source>
        <dbReference type="Google" id="ProtNLM"/>
    </source>
</evidence>
<dbReference type="EnsemblProtists" id="EOD18772">
    <property type="protein sequence ID" value="EOD18772"/>
    <property type="gene ID" value="EMIHUDRAFT_102278"/>
</dbReference>
<dbReference type="InterPro" id="IPR029056">
    <property type="entry name" value="Ribokinase-like"/>
</dbReference>
<dbReference type="PANTHER" id="PTHR20858:SF17">
    <property type="entry name" value="HYDROXYMETHYLPYRIMIDINE_PHOSPHOMETHYLPYRIMIDINE KINASE THI20-RELATED"/>
    <property type="match status" value="1"/>
</dbReference>
<comment type="cofactor">
    <cofactor evidence="1">
        <name>Mg(2+)</name>
        <dbReference type="ChEBI" id="CHEBI:18420"/>
    </cofactor>
</comment>
<dbReference type="Pfam" id="PF08543">
    <property type="entry name" value="Phos_pyr_kin"/>
    <property type="match status" value="3"/>
</dbReference>
<dbReference type="InterPro" id="IPR013785">
    <property type="entry name" value="Aldolase_TIM"/>
</dbReference>
<feature type="domain" description="Pyridoxamine kinase/Phosphomethylpyrimidine kinase" evidence="5">
    <location>
        <begin position="292"/>
        <end position="343"/>
    </location>
</feature>
<dbReference type="SUPFAM" id="SSF53613">
    <property type="entry name" value="Ribokinase-like"/>
    <property type="match status" value="1"/>
</dbReference>
<dbReference type="InterPro" id="IPR036206">
    <property type="entry name" value="ThiamineP_synth_sf"/>
</dbReference>
<reference evidence="7" key="1">
    <citation type="journal article" date="2013" name="Nature">
        <title>Pan genome of the phytoplankton Emiliania underpins its global distribution.</title>
        <authorList>
            <person name="Read B.A."/>
            <person name="Kegel J."/>
            <person name="Klute M.J."/>
            <person name="Kuo A."/>
            <person name="Lefebvre S.C."/>
            <person name="Maumus F."/>
            <person name="Mayer C."/>
            <person name="Miller J."/>
            <person name="Monier A."/>
            <person name="Salamov A."/>
            <person name="Young J."/>
            <person name="Aguilar M."/>
            <person name="Claverie J.M."/>
            <person name="Frickenhaus S."/>
            <person name="Gonzalez K."/>
            <person name="Herman E.K."/>
            <person name="Lin Y.C."/>
            <person name="Napier J."/>
            <person name="Ogata H."/>
            <person name="Sarno A.F."/>
            <person name="Shmutz J."/>
            <person name="Schroeder D."/>
            <person name="de Vargas C."/>
            <person name="Verret F."/>
            <person name="von Dassow P."/>
            <person name="Valentin K."/>
            <person name="Van de Peer Y."/>
            <person name="Wheeler G."/>
            <person name="Dacks J.B."/>
            <person name="Delwiche C.F."/>
            <person name="Dyhrman S.T."/>
            <person name="Glockner G."/>
            <person name="John U."/>
            <person name="Richards T."/>
            <person name="Worden A.Z."/>
            <person name="Zhang X."/>
            <person name="Grigoriev I.V."/>
            <person name="Allen A.E."/>
            <person name="Bidle K."/>
            <person name="Borodovsky M."/>
            <person name="Bowler C."/>
            <person name="Brownlee C."/>
            <person name="Cock J.M."/>
            <person name="Elias M."/>
            <person name="Gladyshev V.N."/>
            <person name="Groth M."/>
            <person name="Guda C."/>
            <person name="Hadaegh A."/>
            <person name="Iglesias-Rodriguez M.D."/>
            <person name="Jenkins J."/>
            <person name="Jones B.M."/>
            <person name="Lawson T."/>
            <person name="Leese F."/>
            <person name="Lindquist E."/>
            <person name="Lobanov A."/>
            <person name="Lomsadze A."/>
            <person name="Malik S.B."/>
            <person name="Marsh M.E."/>
            <person name="Mackinder L."/>
            <person name="Mock T."/>
            <person name="Mueller-Roeber B."/>
            <person name="Pagarete A."/>
            <person name="Parker M."/>
            <person name="Probert I."/>
            <person name="Quesneville H."/>
            <person name="Raines C."/>
            <person name="Rensing S.A."/>
            <person name="Riano-Pachon D.M."/>
            <person name="Richier S."/>
            <person name="Rokitta S."/>
            <person name="Shiraiwa Y."/>
            <person name="Soanes D.M."/>
            <person name="van der Giezen M."/>
            <person name="Wahlund T.M."/>
            <person name="Williams B."/>
            <person name="Wilson W."/>
            <person name="Wolfe G."/>
            <person name="Wurch L.L."/>
        </authorList>
    </citation>
    <scope>NUCLEOTIDE SEQUENCE</scope>
</reference>
<dbReference type="CDD" id="cd01169">
    <property type="entry name" value="HMPP_kinase"/>
    <property type="match status" value="1"/>
</dbReference>
<accession>A0A0D3J5I7</accession>